<protein>
    <recommendedName>
        <fullName evidence="2">DUF6533 domain-containing protein</fullName>
    </recommendedName>
</protein>
<dbReference type="AlphaFoldDB" id="A0A4Y7SCN2"/>
<dbReference type="OrthoDB" id="3349377at2759"/>
<keyword evidence="1" id="KW-1133">Transmembrane helix</keyword>
<proteinExistence type="predicted"/>
<comment type="caution">
    <text evidence="3">The sequence shown here is derived from an EMBL/GenBank/DDBJ whole genome shotgun (WGS) entry which is preliminary data.</text>
</comment>
<reference evidence="3 4" key="1">
    <citation type="journal article" date="2019" name="Nat. Ecol. Evol.">
        <title>Megaphylogeny resolves global patterns of mushroom evolution.</title>
        <authorList>
            <person name="Varga T."/>
            <person name="Krizsan K."/>
            <person name="Foldi C."/>
            <person name="Dima B."/>
            <person name="Sanchez-Garcia M."/>
            <person name="Sanchez-Ramirez S."/>
            <person name="Szollosi G.J."/>
            <person name="Szarkandi J.G."/>
            <person name="Papp V."/>
            <person name="Albert L."/>
            <person name="Andreopoulos W."/>
            <person name="Angelini C."/>
            <person name="Antonin V."/>
            <person name="Barry K.W."/>
            <person name="Bougher N.L."/>
            <person name="Buchanan P."/>
            <person name="Buyck B."/>
            <person name="Bense V."/>
            <person name="Catcheside P."/>
            <person name="Chovatia M."/>
            <person name="Cooper J."/>
            <person name="Damon W."/>
            <person name="Desjardin D."/>
            <person name="Finy P."/>
            <person name="Geml J."/>
            <person name="Haridas S."/>
            <person name="Hughes K."/>
            <person name="Justo A."/>
            <person name="Karasinski D."/>
            <person name="Kautmanova I."/>
            <person name="Kiss B."/>
            <person name="Kocsube S."/>
            <person name="Kotiranta H."/>
            <person name="LaButti K.M."/>
            <person name="Lechner B.E."/>
            <person name="Liimatainen K."/>
            <person name="Lipzen A."/>
            <person name="Lukacs Z."/>
            <person name="Mihaltcheva S."/>
            <person name="Morgado L.N."/>
            <person name="Niskanen T."/>
            <person name="Noordeloos M.E."/>
            <person name="Ohm R.A."/>
            <person name="Ortiz-Santana B."/>
            <person name="Ovrebo C."/>
            <person name="Racz N."/>
            <person name="Riley R."/>
            <person name="Savchenko A."/>
            <person name="Shiryaev A."/>
            <person name="Soop K."/>
            <person name="Spirin V."/>
            <person name="Szebenyi C."/>
            <person name="Tomsovsky M."/>
            <person name="Tulloss R.E."/>
            <person name="Uehling J."/>
            <person name="Grigoriev I.V."/>
            <person name="Vagvolgyi C."/>
            <person name="Papp T."/>
            <person name="Martin F.M."/>
            <person name="Miettinen O."/>
            <person name="Hibbett D.S."/>
            <person name="Nagy L.G."/>
        </authorList>
    </citation>
    <scope>NUCLEOTIDE SEQUENCE [LARGE SCALE GENOMIC DNA]</scope>
    <source>
        <strain evidence="3 4">FP101781</strain>
    </source>
</reference>
<keyword evidence="1" id="KW-0812">Transmembrane</keyword>
<sequence>MVESSLETFARQAYAVNWVAGACMTTLLYSHLLTFSQEVRSFPYMTLVLTHMFIQVARIWPSRLSLAKILFLTNRYLVKPSSCPSFLLISSPH</sequence>
<evidence type="ECO:0000313" key="4">
    <source>
        <dbReference type="Proteomes" id="UP000298030"/>
    </source>
</evidence>
<dbReference type="Pfam" id="PF20151">
    <property type="entry name" value="DUF6533"/>
    <property type="match status" value="1"/>
</dbReference>
<dbReference type="InterPro" id="IPR045340">
    <property type="entry name" value="DUF6533"/>
</dbReference>
<evidence type="ECO:0000256" key="1">
    <source>
        <dbReference type="SAM" id="Phobius"/>
    </source>
</evidence>
<feature type="domain" description="DUF6533" evidence="2">
    <location>
        <begin position="19"/>
        <end position="78"/>
    </location>
</feature>
<evidence type="ECO:0000259" key="2">
    <source>
        <dbReference type="Pfam" id="PF20151"/>
    </source>
</evidence>
<dbReference type="Proteomes" id="UP000298030">
    <property type="component" value="Unassembled WGS sequence"/>
</dbReference>
<gene>
    <name evidence="3" type="ORF">FA13DRAFT_1802227</name>
</gene>
<organism evidence="3 4">
    <name type="scientific">Coprinellus micaceus</name>
    <name type="common">Glistening ink-cap mushroom</name>
    <name type="synonym">Coprinus micaceus</name>
    <dbReference type="NCBI Taxonomy" id="71717"/>
    <lineage>
        <taxon>Eukaryota</taxon>
        <taxon>Fungi</taxon>
        <taxon>Dikarya</taxon>
        <taxon>Basidiomycota</taxon>
        <taxon>Agaricomycotina</taxon>
        <taxon>Agaricomycetes</taxon>
        <taxon>Agaricomycetidae</taxon>
        <taxon>Agaricales</taxon>
        <taxon>Agaricineae</taxon>
        <taxon>Psathyrellaceae</taxon>
        <taxon>Coprinellus</taxon>
    </lineage>
</organism>
<name>A0A4Y7SCN2_COPMI</name>
<dbReference type="EMBL" id="QPFP01000190">
    <property type="protein sequence ID" value="TEB19477.1"/>
    <property type="molecule type" value="Genomic_DNA"/>
</dbReference>
<keyword evidence="1" id="KW-0472">Membrane</keyword>
<keyword evidence="4" id="KW-1185">Reference proteome</keyword>
<evidence type="ECO:0000313" key="3">
    <source>
        <dbReference type="EMBL" id="TEB19477.1"/>
    </source>
</evidence>
<accession>A0A4Y7SCN2</accession>
<feature type="transmembrane region" description="Helical" evidence="1">
    <location>
        <begin position="12"/>
        <end position="30"/>
    </location>
</feature>